<evidence type="ECO:0000256" key="7">
    <source>
        <dbReference type="ARBA" id="ARBA00022729"/>
    </source>
</evidence>
<dbReference type="GO" id="GO:0016020">
    <property type="term" value="C:membrane"/>
    <property type="evidence" value="ECO:0007669"/>
    <property type="project" value="UniProtKB-SubCell"/>
</dbReference>
<evidence type="ECO:0000256" key="3">
    <source>
        <dbReference type="ARBA" id="ARBA00022525"/>
    </source>
</evidence>
<sequence>MNLVFILWLMTLSVAPGAQGQRLKEPNPNPDGEQPQPQLAERDALCTQEGCYAVFLQKRVFREAGRSCRERGGTLATMHTQEAASVVHGLLSAIEGQGSRLRLRLWIGLHRPPRQCSSNRPLRGFVWVTGDQDGQFTNWLREDTPGTCAAPRCVAMTVHTTESGRESKDNFRWVDGSCALPLDGYVCQYSYRGMCPPLEDEGRGPAVYQTPFHLVSALLTHVPYGSVATVPCPADGSDPDAPREQTVLCMQRDDAGVGWSRDPPLCPAAAAQDWCGGDHGCEQHCHNTDTDYYCYCSEGFVINEDGYTCRPDALGPTDPPPAPPPSDPEGPTERPQLKRACADMGCEYDCAETPRGLRCTCPPGYQMAPDGRRCSDVDECRQDPCPQLCINIPGTFHCVCHQGYQLDDEGECVDVDECLDEGSCEGSCRNTVGSFQCVCEPGYEADGAGECADVDECAMGSPCQHRCLNFNGGYQCGCHRGFDLQPDGLTCKPWSEDGEYSTLTPDPSDSAEHNVPWSGSLTPDSIFEVDSNFDVKWETEAPEGLPPDVTQGSDNHLNQGDEIFPRRYQTSPSPTQKDTAGNEIDNGAKAGAREPGGGVVAENANDSPSGTGEADLDSAKDANSTTEDGSASGKRKQDKSWLLVALLVPLCVFLVVMLALGIVYCTSCAVDKSLSFSDCHRWVLPATPPDRRENKNQA</sequence>
<dbReference type="PROSITE" id="PS50041">
    <property type="entry name" value="C_TYPE_LECTIN_2"/>
    <property type="match status" value="1"/>
</dbReference>
<dbReference type="Gene3D" id="2.10.25.10">
    <property type="entry name" value="Laminin"/>
    <property type="match status" value="5"/>
</dbReference>
<evidence type="ECO:0000256" key="5">
    <source>
        <dbReference type="ARBA" id="ARBA00022553"/>
    </source>
</evidence>
<keyword evidence="8" id="KW-0430">Lectin</keyword>
<dbReference type="InterPro" id="IPR018097">
    <property type="entry name" value="EGF_Ca-bd_CS"/>
</dbReference>
<keyword evidence="7 17" id="KW-0732">Signal</keyword>
<comment type="caution">
    <text evidence="14">Lacks conserved residue(s) required for the propagation of feature annotation.</text>
</comment>
<keyword evidence="12 14" id="KW-1015">Disulfide bond</keyword>
<comment type="subcellular location">
    <subcellularLocation>
        <location evidence="1">Membrane</location>
        <topology evidence="1">Single-pass type I membrane protein</topology>
    </subcellularLocation>
    <subcellularLocation>
        <location evidence="2">Secreted</location>
    </subcellularLocation>
</comment>
<feature type="domain" description="EGF-like" evidence="18">
    <location>
        <begin position="376"/>
        <end position="413"/>
    </location>
</feature>
<protein>
    <submittedName>
        <fullName evidence="20">(Atlantic silverside) hypothetical protein</fullName>
    </submittedName>
</protein>
<dbReference type="Proteomes" id="UP000677803">
    <property type="component" value="Unassembled WGS sequence"/>
</dbReference>
<dbReference type="Pfam" id="PF00059">
    <property type="entry name" value="Lectin_C"/>
    <property type="match status" value="1"/>
</dbReference>
<evidence type="ECO:0000259" key="19">
    <source>
        <dbReference type="PROSITE" id="PS50041"/>
    </source>
</evidence>
<feature type="region of interest" description="Disordered" evidence="15">
    <location>
        <begin position="498"/>
        <end position="523"/>
    </location>
</feature>
<dbReference type="GO" id="GO:0005576">
    <property type="term" value="C:extracellular region"/>
    <property type="evidence" value="ECO:0007669"/>
    <property type="project" value="UniProtKB-SubCell"/>
</dbReference>
<feature type="region of interest" description="Disordered" evidence="15">
    <location>
        <begin position="539"/>
        <end position="635"/>
    </location>
</feature>
<keyword evidence="10 16" id="KW-1133">Transmembrane helix</keyword>
<evidence type="ECO:0000259" key="18">
    <source>
        <dbReference type="PROSITE" id="PS50026"/>
    </source>
</evidence>
<dbReference type="InterPro" id="IPR049883">
    <property type="entry name" value="NOTCH1_EGF-like"/>
</dbReference>
<feature type="domain" description="C-type lectin" evidence="19">
    <location>
        <begin position="47"/>
        <end position="178"/>
    </location>
</feature>
<evidence type="ECO:0000256" key="11">
    <source>
        <dbReference type="ARBA" id="ARBA00023136"/>
    </source>
</evidence>
<evidence type="ECO:0000256" key="6">
    <source>
        <dbReference type="ARBA" id="ARBA00022692"/>
    </source>
</evidence>
<comment type="caution">
    <text evidence="20">The sequence shown here is derived from an EMBL/GenBank/DDBJ whole genome shotgun (WGS) entry which is preliminary data.</text>
</comment>
<dbReference type="OrthoDB" id="10045365at2759"/>
<dbReference type="Pfam" id="PF07645">
    <property type="entry name" value="EGF_CA"/>
    <property type="match status" value="2"/>
</dbReference>
<dbReference type="GO" id="GO:0005509">
    <property type="term" value="F:calcium ion binding"/>
    <property type="evidence" value="ECO:0007669"/>
    <property type="project" value="InterPro"/>
</dbReference>
<evidence type="ECO:0000256" key="16">
    <source>
        <dbReference type="SAM" id="Phobius"/>
    </source>
</evidence>
<dbReference type="InterPro" id="IPR026823">
    <property type="entry name" value="cEGF"/>
</dbReference>
<feature type="region of interest" description="Disordered" evidence="15">
    <location>
        <begin position="19"/>
        <end position="39"/>
    </location>
</feature>
<evidence type="ECO:0000256" key="10">
    <source>
        <dbReference type="ARBA" id="ARBA00022989"/>
    </source>
</evidence>
<evidence type="ECO:0000256" key="8">
    <source>
        <dbReference type="ARBA" id="ARBA00022734"/>
    </source>
</evidence>
<feature type="domain" description="EGF-like" evidence="18">
    <location>
        <begin position="414"/>
        <end position="449"/>
    </location>
</feature>
<evidence type="ECO:0000256" key="15">
    <source>
        <dbReference type="SAM" id="MobiDB-lite"/>
    </source>
</evidence>
<keyword evidence="13" id="KW-0325">Glycoprotein</keyword>
<evidence type="ECO:0000256" key="9">
    <source>
        <dbReference type="ARBA" id="ARBA00022737"/>
    </source>
</evidence>
<dbReference type="PANTHER" id="PTHR14789:SF4">
    <property type="entry name" value="ENDOSIALIN"/>
    <property type="match status" value="1"/>
</dbReference>
<dbReference type="InterPro" id="IPR051505">
    <property type="entry name" value="C-type_lectin_domain"/>
</dbReference>
<dbReference type="SMART" id="SM00181">
    <property type="entry name" value="EGF"/>
    <property type="match status" value="5"/>
</dbReference>
<dbReference type="InterPro" id="IPR001304">
    <property type="entry name" value="C-type_lectin-like"/>
</dbReference>
<evidence type="ECO:0000256" key="12">
    <source>
        <dbReference type="ARBA" id="ARBA00023157"/>
    </source>
</evidence>
<evidence type="ECO:0000313" key="20">
    <source>
        <dbReference type="EMBL" id="CAG5872288.1"/>
    </source>
</evidence>
<feature type="transmembrane region" description="Helical" evidence="16">
    <location>
        <begin position="641"/>
        <end position="665"/>
    </location>
</feature>
<feature type="signal peptide" evidence="17">
    <location>
        <begin position="1"/>
        <end position="20"/>
    </location>
</feature>
<reference evidence="20" key="1">
    <citation type="submission" date="2021-05" db="EMBL/GenBank/DDBJ databases">
        <authorList>
            <person name="Tigano A."/>
        </authorList>
    </citation>
    <scope>NUCLEOTIDE SEQUENCE</scope>
</reference>
<dbReference type="PANTHER" id="PTHR14789">
    <property type="entry name" value="CHONDROLECTIN VARIANT CHODLFDELTAE"/>
    <property type="match status" value="1"/>
</dbReference>
<feature type="compositionally biased region" description="Polar residues" evidence="15">
    <location>
        <begin position="568"/>
        <end position="579"/>
    </location>
</feature>
<feature type="domain" description="EGF-like" evidence="18">
    <location>
        <begin position="453"/>
        <end position="492"/>
    </location>
</feature>
<feature type="region of interest" description="Disordered" evidence="15">
    <location>
        <begin position="311"/>
        <end position="335"/>
    </location>
</feature>
<evidence type="ECO:0000256" key="17">
    <source>
        <dbReference type="SAM" id="SignalP"/>
    </source>
</evidence>
<evidence type="ECO:0000256" key="13">
    <source>
        <dbReference type="ARBA" id="ARBA00023180"/>
    </source>
</evidence>
<feature type="chain" id="PRO_5035911515" evidence="17">
    <location>
        <begin position="21"/>
        <end position="698"/>
    </location>
</feature>
<keyword evidence="21" id="KW-1185">Reference proteome</keyword>
<dbReference type="Gene3D" id="3.10.100.10">
    <property type="entry name" value="Mannose-Binding Protein A, subunit A"/>
    <property type="match status" value="1"/>
</dbReference>
<dbReference type="InterPro" id="IPR016186">
    <property type="entry name" value="C-type_lectin-like/link_sf"/>
</dbReference>
<dbReference type="PROSITE" id="PS00010">
    <property type="entry name" value="ASX_HYDROXYL"/>
    <property type="match status" value="3"/>
</dbReference>
<dbReference type="SUPFAM" id="SSF57184">
    <property type="entry name" value="Growth factor receptor domain"/>
    <property type="match status" value="2"/>
</dbReference>
<dbReference type="InterPro" id="IPR000742">
    <property type="entry name" value="EGF"/>
</dbReference>
<evidence type="ECO:0000313" key="21">
    <source>
        <dbReference type="Proteomes" id="UP000677803"/>
    </source>
</evidence>
<feature type="compositionally biased region" description="Pro residues" evidence="15">
    <location>
        <begin position="317"/>
        <end position="328"/>
    </location>
</feature>
<proteinExistence type="predicted"/>
<keyword evidence="9" id="KW-0677">Repeat</keyword>
<dbReference type="FunFam" id="2.10.25.10:FF:000014">
    <property type="entry name" value="Latent-transforming growth factor beta-binding protein 3"/>
    <property type="match status" value="1"/>
</dbReference>
<dbReference type="PROSITE" id="PS50026">
    <property type="entry name" value="EGF_3"/>
    <property type="match status" value="3"/>
</dbReference>
<dbReference type="SMART" id="SM00034">
    <property type="entry name" value="CLECT"/>
    <property type="match status" value="1"/>
</dbReference>
<dbReference type="SMART" id="SM00179">
    <property type="entry name" value="EGF_CA"/>
    <property type="match status" value="4"/>
</dbReference>
<evidence type="ECO:0000256" key="1">
    <source>
        <dbReference type="ARBA" id="ARBA00004479"/>
    </source>
</evidence>
<accession>A0A8S4AIQ0</accession>
<feature type="disulfide bond" evidence="14">
    <location>
        <begin position="418"/>
        <end position="428"/>
    </location>
</feature>
<dbReference type="Pfam" id="PF12662">
    <property type="entry name" value="cEGF"/>
    <property type="match status" value="1"/>
</dbReference>
<dbReference type="InterPro" id="IPR016187">
    <property type="entry name" value="CTDL_fold"/>
</dbReference>
<dbReference type="EMBL" id="CAJRST010004446">
    <property type="protein sequence ID" value="CAG5872288.1"/>
    <property type="molecule type" value="Genomic_DNA"/>
</dbReference>
<keyword evidence="6 16" id="KW-0812">Transmembrane</keyword>
<name>A0A8S4AIQ0_9TELE</name>
<dbReference type="InterPro" id="IPR000152">
    <property type="entry name" value="EGF-type_Asp/Asn_hydroxyl_site"/>
</dbReference>
<keyword evidence="4 14" id="KW-0245">EGF-like domain</keyword>
<evidence type="ECO:0000256" key="4">
    <source>
        <dbReference type="ARBA" id="ARBA00022536"/>
    </source>
</evidence>
<dbReference type="FunFam" id="2.10.25.10:FF:000240">
    <property type="entry name" value="Vitamin K-dependent protein S"/>
    <property type="match status" value="1"/>
</dbReference>
<dbReference type="AlphaFoldDB" id="A0A8S4AIQ0"/>
<keyword evidence="11 16" id="KW-0472">Membrane</keyword>
<dbReference type="GO" id="GO:0030246">
    <property type="term" value="F:carbohydrate binding"/>
    <property type="evidence" value="ECO:0007669"/>
    <property type="project" value="UniProtKB-KW"/>
</dbReference>
<gene>
    <name evidence="20" type="ORF">MMEN_LOCUS4991</name>
</gene>
<dbReference type="SUPFAM" id="SSF56436">
    <property type="entry name" value="C-type lectin-like"/>
    <property type="match status" value="1"/>
</dbReference>
<dbReference type="InterPro" id="IPR009030">
    <property type="entry name" value="Growth_fac_rcpt_cys_sf"/>
</dbReference>
<keyword evidence="5" id="KW-0597">Phosphoprotein</keyword>
<keyword evidence="3" id="KW-0964">Secreted</keyword>
<dbReference type="CDD" id="cd00054">
    <property type="entry name" value="EGF_CA"/>
    <property type="match status" value="3"/>
</dbReference>
<dbReference type="PROSITE" id="PS01187">
    <property type="entry name" value="EGF_CA"/>
    <property type="match status" value="2"/>
</dbReference>
<evidence type="ECO:0000256" key="14">
    <source>
        <dbReference type="PROSITE-ProRule" id="PRU00076"/>
    </source>
</evidence>
<dbReference type="PROSITE" id="PS01186">
    <property type="entry name" value="EGF_2"/>
    <property type="match status" value="2"/>
</dbReference>
<evidence type="ECO:0000256" key="2">
    <source>
        <dbReference type="ARBA" id="ARBA00004613"/>
    </source>
</evidence>
<dbReference type="SUPFAM" id="SSF57196">
    <property type="entry name" value="EGF/Laminin"/>
    <property type="match status" value="1"/>
</dbReference>
<dbReference type="FunFam" id="2.10.25.10:FF:000037">
    <property type="entry name" value="Signal peptide, CUB domain and EGF-like domain-containing 2"/>
    <property type="match status" value="1"/>
</dbReference>
<feature type="disulfide bond" evidence="14">
    <location>
        <begin position="457"/>
        <end position="467"/>
    </location>
</feature>
<organism evidence="20 21">
    <name type="scientific">Menidia menidia</name>
    <name type="common">Atlantic silverside</name>
    <dbReference type="NCBI Taxonomy" id="238744"/>
    <lineage>
        <taxon>Eukaryota</taxon>
        <taxon>Metazoa</taxon>
        <taxon>Chordata</taxon>
        <taxon>Craniata</taxon>
        <taxon>Vertebrata</taxon>
        <taxon>Euteleostomi</taxon>
        <taxon>Actinopterygii</taxon>
        <taxon>Neopterygii</taxon>
        <taxon>Teleostei</taxon>
        <taxon>Neoteleostei</taxon>
        <taxon>Acanthomorphata</taxon>
        <taxon>Ovalentaria</taxon>
        <taxon>Atherinomorphae</taxon>
        <taxon>Atheriniformes</taxon>
        <taxon>Atherinopsidae</taxon>
        <taxon>Menidiinae</taxon>
        <taxon>Menidia</taxon>
    </lineage>
</organism>
<dbReference type="CDD" id="cd03600">
    <property type="entry name" value="CLECT_thrombomodulin_like"/>
    <property type="match status" value="1"/>
</dbReference>
<dbReference type="InterPro" id="IPR001881">
    <property type="entry name" value="EGF-like_Ca-bd_dom"/>
</dbReference>